<proteinExistence type="predicted"/>
<dbReference type="InterPro" id="IPR011049">
    <property type="entry name" value="Serralysin-like_metalloprot_C"/>
</dbReference>
<feature type="compositionally biased region" description="Low complexity" evidence="8">
    <location>
        <begin position="115"/>
        <end position="128"/>
    </location>
</feature>
<dbReference type="InterPro" id="IPR050557">
    <property type="entry name" value="RTX_toxin/Mannuronan_C5-epim"/>
</dbReference>
<evidence type="ECO:0000256" key="1">
    <source>
        <dbReference type="ARBA" id="ARBA00004370"/>
    </source>
</evidence>
<evidence type="ECO:0000313" key="10">
    <source>
        <dbReference type="EMBL" id="NJC41648.1"/>
    </source>
</evidence>
<dbReference type="PANTHER" id="PTHR38340:SF1">
    <property type="entry name" value="S-LAYER PROTEIN"/>
    <property type="match status" value="1"/>
</dbReference>
<evidence type="ECO:0000256" key="5">
    <source>
        <dbReference type="ARBA" id="ARBA00022737"/>
    </source>
</evidence>
<feature type="compositionally biased region" description="Low complexity" evidence="8">
    <location>
        <begin position="398"/>
        <end position="417"/>
    </location>
</feature>
<dbReference type="PRINTS" id="PR00313">
    <property type="entry name" value="CABNDNGRPT"/>
</dbReference>
<dbReference type="InterPro" id="IPR003995">
    <property type="entry name" value="RTX_toxin_determinant-A"/>
</dbReference>
<dbReference type="Proteomes" id="UP000587415">
    <property type="component" value="Unassembled WGS sequence"/>
</dbReference>
<dbReference type="InterPro" id="IPR018511">
    <property type="entry name" value="Hemolysin-typ_Ca-bd_CS"/>
</dbReference>
<feature type="domain" description="RapA2 cadherin-like" evidence="9">
    <location>
        <begin position="597"/>
        <end position="677"/>
    </location>
</feature>
<dbReference type="GO" id="GO:0005509">
    <property type="term" value="F:calcium ion binding"/>
    <property type="evidence" value="ECO:0007669"/>
    <property type="project" value="InterPro"/>
</dbReference>
<keyword evidence="7" id="KW-0472">Membrane</keyword>
<accession>A0A7X6BN07</accession>
<keyword evidence="11" id="KW-1185">Reference proteome</keyword>
<dbReference type="EMBL" id="JAATJM010000001">
    <property type="protein sequence ID" value="NJC41648.1"/>
    <property type="molecule type" value="Genomic_DNA"/>
</dbReference>
<keyword evidence="6" id="KW-0843">Virulence</keyword>
<dbReference type="GO" id="GO:0005576">
    <property type="term" value="C:extracellular region"/>
    <property type="evidence" value="ECO:0007669"/>
    <property type="project" value="UniProtKB-SubCell"/>
</dbReference>
<keyword evidence="4" id="KW-0800">Toxin</keyword>
<dbReference type="Gene3D" id="2.60.40.2700">
    <property type="match status" value="6"/>
</dbReference>
<dbReference type="InterPro" id="IPR040853">
    <property type="entry name" value="RapA2_cadherin-like"/>
</dbReference>
<dbReference type="SUPFAM" id="SSF51120">
    <property type="entry name" value="beta-Roll"/>
    <property type="match status" value="5"/>
</dbReference>
<dbReference type="RefSeq" id="WP_168046919.1">
    <property type="nucleotide sequence ID" value="NZ_JAATJM010000001.1"/>
</dbReference>
<dbReference type="Pfam" id="PF17803">
    <property type="entry name" value="Cadherin_4"/>
    <property type="match status" value="1"/>
</dbReference>
<organism evidence="10 11">
    <name type="scientific">Brevundimonas alba</name>
    <dbReference type="NCBI Taxonomy" id="74314"/>
    <lineage>
        <taxon>Bacteria</taxon>
        <taxon>Pseudomonadati</taxon>
        <taxon>Pseudomonadota</taxon>
        <taxon>Alphaproteobacteria</taxon>
        <taxon>Caulobacterales</taxon>
        <taxon>Caulobacteraceae</taxon>
        <taxon>Brevundimonas</taxon>
    </lineage>
</organism>
<dbReference type="PRINTS" id="PR01488">
    <property type="entry name" value="RTXTOXINA"/>
</dbReference>
<evidence type="ECO:0000256" key="6">
    <source>
        <dbReference type="ARBA" id="ARBA00023026"/>
    </source>
</evidence>
<evidence type="ECO:0000256" key="4">
    <source>
        <dbReference type="ARBA" id="ARBA00022656"/>
    </source>
</evidence>
<evidence type="ECO:0000256" key="2">
    <source>
        <dbReference type="ARBA" id="ARBA00004613"/>
    </source>
</evidence>
<dbReference type="PANTHER" id="PTHR38340">
    <property type="entry name" value="S-LAYER PROTEIN"/>
    <property type="match status" value="1"/>
</dbReference>
<name>A0A7X6BN07_9CAUL</name>
<evidence type="ECO:0000256" key="8">
    <source>
        <dbReference type="SAM" id="MobiDB-lite"/>
    </source>
</evidence>
<evidence type="ECO:0000313" key="11">
    <source>
        <dbReference type="Proteomes" id="UP000587415"/>
    </source>
</evidence>
<evidence type="ECO:0000256" key="7">
    <source>
        <dbReference type="ARBA" id="ARBA00023136"/>
    </source>
</evidence>
<feature type="region of interest" description="Disordered" evidence="8">
    <location>
        <begin position="111"/>
        <end position="130"/>
    </location>
</feature>
<dbReference type="GO" id="GO:0016020">
    <property type="term" value="C:membrane"/>
    <property type="evidence" value="ECO:0007669"/>
    <property type="project" value="UniProtKB-SubCell"/>
</dbReference>
<reference evidence="10 11" key="1">
    <citation type="submission" date="2020-03" db="EMBL/GenBank/DDBJ databases">
        <title>Genomic Encyclopedia of Type Strains, Phase IV (KMG-IV): sequencing the most valuable type-strain genomes for metagenomic binning, comparative biology and taxonomic classification.</title>
        <authorList>
            <person name="Goeker M."/>
        </authorList>
    </citation>
    <scope>NUCLEOTIDE SEQUENCE [LARGE SCALE GENOMIC DNA]</scope>
    <source>
        <strain evidence="10 11">DSM 4736</strain>
    </source>
</reference>
<dbReference type="Pfam" id="PF00353">
    <property type="entry name" value="HemolysinCabind"/>
    <property type="match status" value="6"/>
</dbReference>
<comment type="subcellular location">
    <subcellularLocation>
        <location evidence="1">Membrane</location>
    </subcellularLocation>
    <subcellularLocation>
        <location evidence="2">Secreted</location>
    </subcellularLocation>
</comment>
<keyword evidence="3" id="KW-0964">Secreted</keyword>
<evidence type="ECO:0000259" key="9">
    <source>
        <dbReference type="Pfam" id="PF17803"/>
    </source>
</evidence>
<protein>
    <recommendedName>
        <fullName evidence="9">RapA2 cadherin-like domain-containing protein</fullName>
    </recommendedName>
</protein>
<dbReference type="PROSITE" id="PS00330">
    <property type="entry name" value="HEMOLYSIN_CALCIUM"/>
    <property type="match status" value="3"/>
</dbReference>
<feature type="region of interest" description="Disordered" evidence="8">
    <location>
        <begin position="396"/>
        <end position="424"/>
    </location>
</feature>
<dbReference type="GO" id="GO:0090729">
    <property type="term" value="F:toxin activity"/>
    <property type="evidence" value="ECO:0007669"/>
    <property type="project" value="UniProtKB-KW"/>
</dbReference>
<dbReference type="InterPro" id="IPR001343">
    <property type="entry name" value="Hemolysn_Ca-bd"/>
</dbReference>
<comment type="caution">
    <text evidence="10">The sequence shown here is derived from an EMBL/GenBank/DDBJ whole genome shotgun (WGS) entry which is preliminary data.</text>
</comment>
<gene>
    <name evidence="10" type="ORF">GGQ87_001906</name>
</gene>
<sequence>MRSIRTDRNADHRAAGREAQILLGAAAGSGPSSAPHTGGVAISGSATEDQVLTAVSTMADADGLGTLHYQWQHNVGSGFVNVGADQATYTLGDGDVGGIVRVIVSYTDGNGAPESATSASTASISNINDPHTGGASVSGVRVENQTLTAVSTLADVDGLGTLHYQWQRNAGAGFVNVGLDQATYVLGDADVGGTVRVVISYVDQQGTAESATSAATIPISNVNDPHSGGASITGTPTENQVLTAVSTMADPDGLGTLHYQWQHNVGLGFVNVGADQSTYTLGDGDVGGVVRVIISYTDGHGTAESASSSGTASISAVNDPHTGGASITGTPTEDQLLTAVSTLADVDGLGTLHYQWQRNVGLGFSNVGADQSTYTLGDADVGGVVRVVVSYTDQQGFSESATSPSSASISNVNDSPSGAPSITGTRTENQVLTADTGSLFDPDGLGTLHYQWQRNVGSGFVNAGADQPTYTLGDADVGGVVRVVVSYVDQQGTSEAVTSAATSTIANVNDPHTGGASITGTATEDQVLTAVSTMADVDGLGVLHYQWQRDTGSGFVNVGLDQATYTLGDADVGGIMRVVISYVDLNGGSESGTSPATAVIANVPDAPIAVNDAVSVNESAILSGSVFLNNGSGLDTDPDGPALSVSAVNGSGAAVGIQIALPSGALLKLNANGTFNYNPNGVFLFLPGPASGASNQTYADTFTYTLAGGGTATVTVTIQGQDSNGDYLLGTSGANILNGGIGDDVIDGGGGDDLIDGGDGIDSIYGGEGADTIHGGDGTEEDVHGEGGDDILYSGGEGHYYGEGGDDLIIAGLTDSVNEVLDGGSGIDTLDTRTWDGDYVIDMVSGATNYGEIYTTFENVITGGGNDTITGNAEANVIRTNLGNDTLNGAGGNDVLAGGAGVDVLNGDGGIDTADYSTAAAGVNAQLNANKSTNDGDGGTDTFTSIENLTGSAFNDTLIGDGGVNVLRGGLGTDTLLGLGGNDVLWGGAGALNALQGGAGDDTYVLEAADTVTEFVGDGTDTVDARINTYVLANNVENLIFGGVGNFAGTGNAAANVMSGGAGDDVLRGRGGADTMNGGGGLDTVDYTLAAAGATIRLDLQKATADGDGAIDTFTSIENAIGSNFNDTIFGTAGDNVIQGGNGTDVLLGLGGNDILMGGSGGAANQLQGGMGDDLYILDAFDTVVESAGEGVDTIQARVGTYTLGNNVENLIYTGPGKFVGNGNTMNNVLTGGALNDIFSGKGGNDTINGGLGTDEVQLRGVAANYTITAEGAGWRIVDSVAGRDGSTFVTSVEVLRFANNTTMTLTYAGPAPFEPVGKAFSAQVLPTLVHDGGLVLPALVDDQPLVLPDAEAFKIADEPLVLPGAEDDAPLLLALEARLDSHLAFIGDWMIALDPDGQLAGLPAYRENGWF</sequence>
<evidence type="ECO:0000256" key="3">
    <source>
        <dbReference type="ARBA" id="ARBA00022525"/>
    </source>
</evidence>
<keyword evidence="5" id="KW-0677">Repeat</keyword>
<dbReference type="Gene3D" id="2.150.10.10">
    <property type="entry name" value="Serralysin-like metalloprotease, C-terminal"/>
    <property type="match status" value="5"/>
</dbReference>